<feature type="transmembrane region" description="Helical" evidence="2">
    <location>
        <begin position="34"/>
        <end position="54"/>
    </location>
</feature>
<proteinExistence type="predicted"/>
<dbReference type="Proteomes" id="UP000694843">
    <property type="component" value="Unplaced"/>
</dbReference>
<feature type="compositionally biased region" description="Acidic residues" evidence="1">
    <location>
        <begin position="204"/>
        <end position="214"/>
    </location>
</feature>
<protein>
    <submittedName>
        <fullName evidence="4">Uncharacterized protein LOC108677489</fullName>
    </submittedName>
</protein>
<keyword evidence="3" id="KW-1185">Reference proteome</keyword>
<keyword evidence="2" id="KW-0472">Membrane</keyword>
<gene>
    <name evidence="4" type="primary">LOC108677489</name>
</gene>
<keyword evidence="2" id="KW-0812">Transmembrane</keyword>
<dbReference type="AlphaFoldDB" id="A0A8B7P7S5"/>
<dbReference type="KEGG" id="hazt:108677489"/>
<accession>A0A8B7P7S5</accession>
<evidence type="ECO:0000256" key="1">
    <source>
        <dbReference type="SAM" id="MobiDB-lite"/>
    </source>
</evidence>
<dbReference type="RefSeq" id="XP_018021201.1">
    <property type="nucleotide sequence ID" value="XM_018165712.2"/>
</dbReference>
<reference evidence="4" key="1">
    <citation type="submission" date="2025-08" db="UniProtKB">
        <authorList>
            <consortium name="RefSeq"/>
        </authorList>
    </citation>
    <scope>IDENTIFICATION</scope>
    <source>
        <tissue evidence="4">Whole organism</tissue>
    </source>
</reference>
<name>A0A8B7P7S5_HYAAZ</name>
<feature type="transmembrane region" description="Helical" evidence="2">
    <location>
        <begin position="74"/>
        <end position="96"/>
    </location>
</feature>
<dbReference type="GeneID" id="108677489"/>
<evidence type="ECO:0000313" key="4">
    <source>
        <dbReference type="RefSeq" id="XP_018021201.1"/>
    </source>
</evidence>
<evidence type="ECO:0000256" key="2">
    <source>
        <dbReference type="SAM" id="Phobius"/>
    </source>
</evidence>
<organism evidence="3 4">
    <name type="scientific">Hyalella azteca</name>
    <name type="common">Amphipod</name>
    <dbReference type="NCBI Taxonomy" id="294128"/>
    <lineage>
        <taxon>Eukaryota</taxon>
        <taxon>Metazoa</taxon>
        <taxon>Ecdysozoa</taxon>
        <taxon>Arthropoda</taxon>
        <taxon>Crustacea</taxon>
        <taxon>Multicrustacea</taxon>
        <taxon>Malacostraca</taxon>
        <taxon>Eumalacostraca</taxon>
        <taxon>Peracarida</taxon>
        <taxon>Amphipoda</taxon>
        <taxon>Senticaudata</taxon>
        <taxon>Talitrida</taxon>
        <taxon>Talitroidea</taxon>
        <taxon>Hyalellidae</taxon>
        <taxon>Hyalella</taxon>
    </lineage>
</organism>
<feature type="transmembrane region" description="Helical" evidence="2">
    <location>
        <begin position="108"/>
        <end position="128"/>
    </location>
</feature>
<evidence type="ECO:0000313" key="3">
    <source>
        <dbReference type="Proteomes" id="UP000694843"/>
    </source>
</evidence>
<feature type="region of interest" description="Disordered" evidence="1">
    <location>
        <begin position="190"/>
        <end position="214"/>
    </location>
</feature>
<keyword evidence="2" id="KW-1133">Transmembrane helix</keyword>
<feature type="transmembrane region" description="Helical" evidence="2">
    <location>
        <begin position="7"/>
        <end position="28"/>
    </location>
</feature>
<sequence length="241" mass="26628">MFGKKGWHVINAITCALGLAAWPTFYELVDCDVAVIWSFISGVLALICLIQELLQHNDLLHVCHSQRTLRGAQVVALLCILACLVLTVLHFTVAYFGEEDLKTESYKFNDYLVGISTFVTLTCACKLLHSSRKCHKKLVNYQLLQRPESPHFISGGAVPYQQLDPPGSISQHGYSGTRYQQLDQPGSVSQHWYSDTRRLQPTEDTCDGSADTEGESVADMDRLAEELNGSAAARGPRLVGV</sequence>